<dbReference type="InterPro" id="IPR037160">
    <property type="entry name" value="DNA_Pol_thumb_sf"/>
</dbReference>
<dbReference type="SUPFAM" id="SSF47802">
    <property type="entry name" value="DNA polymerase beta, N-terminal domain-like"/>
    <property type="match status" value="1"/>
</dbReference>
<dbReference type="Pfam" id="PF14792">
    <property type="entry name" value="DNA_pol_B_palm"/>
    <property type="match status" value="1"/>
</dbReference>
<dbReference type="GO" id="GO:0003887">
    <property type="term" value="F:DNA-directed DNA polymerase activity"/>
    <property type="evidence" value="ECO:0000318"/>
    <property type="project" value="GO_Central"/>
</dbReference>
<dbReference type="EMBL" id="CH991584">
    <property type="protein sequence ID" value="EDQ84553.1"/>
    <property type="molecule type" value="Genomic_DNA"/>
</dbReference>
<keyword evidence="3" id="KW-0548">Nucleotidyltransferase</keyword>
<dbReference type="Gene3D" id="4.10.60.10">
    <property type="entry name" value="Zinc finger, CCHC-type"/>
    <property type="match status" value="1"/>
</dbReference>
<dbReference type="InterPro" id="IPR001878">
    <property type="entry name" value="Znf_CCHC"/>
</dbReference>
<keyword evidence="2" id="KW-0808">Transferase</keyword>
<dbReference type="PRINTS" id="PR00869">
    <property type="entry name" value="DNAPOLX"/>
</dbReference>
<evidence type="ECO:0000256" key="3">
    <source>
        <dbReference type="ARBA" id="ARBA00022695"/>
    </source>
</evidence>
<organism evidence="7 8">
    <name type="scientific">Monosiga brevicollis</name>
    <name type="common">Choanoflagellate</name>
    <dbReference type="NCBI Taxonomy" id="81824"/>
    <lineage>
        <taxon>Eukaryota</taxon>
        <taxon>Choanoflagellata</taxon>
        <taxon>Craspedida</taxon>
        <taxon>Salpingoecidae</taxon>
        <taxon>Monosiga</taxon>
    </lineage>
</organism>
<dbReference type="eggNOG" id="KOG2534">
    <property type="taxonomic scope" value="Eukaryota"/>
</dbReference>
<gene>
    <name evidence="7" type="ORF">MONBRDRAFT_39216</name>
</gene>
<keyword evidence="5" id="KW-0863">Zinc-finger</keyword>
<proteinExistence type="predicted"/>
<evidence type="ECO:0000256" key="2">
    <source>
        <dbReference type="ARBA" id="ARBA00022679"/>
    </source>
</evidence>
<dbReference type="GO" id="GO:0006303">
    <property type="term" value="P:double-strand break repair via nonhomologous end joining"/>
    <property type="evidence" value="ECO:0000318"/>
    <property type="project" value="GO_Central"/>
</dbReference>
<dbReference type="GO" id="GO:0005634">
    <property type="term" value="C:nucleus"/>
    <property type="evidence" value="ECO:0000318"/>
    <property type="project" value="GO_Central"/>
</dbReference>
<dbReference type="PROSITE" id="PS50158">
    <property type="entry name" value="ZF_CCHC"/>
    <property type="match status" value="1"/>
</dbReference>
<evidence type="ECO:0000313" key="7">
    <source>
        <dbReference type="EMBL" id="EDQ84553.1"/>
    </source>
</evidence>
<dbReference type="InterPro" id="IPR028207">
    <property type="entry name" value="DNA_pol_B_palm_palm"/>
</dbReference>
<dbReference type="InterPro" id="IPR036875">
    <property type="entry name" value="Znf_CCHC_sf"/>
</dbReference>
<feature type="domain" description="CCHC-type" evidence="6">
    <location>
        <begin position="146"/>
        <end position="161"/>
    </location>
</feature>
<dbReference type="Pfam" id="PF14791">
    <property type="entry name" value="DNA_pol_B_thumb"/>
    <property type="match status" value="1"/>
</dbReference>
<dbReference type="SMART" id="SM00483">
    <property type="entry name" value="POLXc"/>
    <property type="match status" value="1"/>
</dbReference>
<dbReference type="InterPro" id="IPR029398">
    <property type="entry name" value="PolB_thumb"/>
</dbReference>
<dbReference type="SMART" id="SM00343">
    <property type="entry name" value="ZnF_C2HC"/>
    <property type="match status" value="1"/>
</dbReference>
<dbReference type="GO" id="GO:0008270">
    <property type="term" value="F:zinc ion binding"/>
    <property type="evidence" value="ECO:0007669"/>
    <property type="project" value="UniProtKB-KW"/>
</dbReference>
<dbReference type="InterPro" id="IPR002054">
    <property type="entry name" value="DNA-dir_DNA_pol_X"/>
</dbReference>
<dbReference type="PANTHER" id="PTHR11276:SF28">
    <property type="entry name" value="DNA POLYMERASE LAMBDA"/>
    <property type="match status" value="1"/>
</dbReference>
<dbReference type="Proteomes" id="UP000001357">
    <property type="component" value="Unassembled WGS sequence"/>
</dbReference>
<dbReference type="STRING" id="81824.A9VCZ2"/>
<dbReference type="SUPFAM" id="SSF57756">
    <property type="entry name" value="Retrovirus zinc finger-like domains"/>
    <property type="match status" value="1"/>
</dbReference>
<dbReference type="InterPro" id="IPR027421">
    <property type="entry name" value="DNA_pol_lamdba_lyase_dom_sf"/>
</dbReference>
<dbReference type="AlphaFoldDB" id="A9VCZ2"/>
<dbReference type="Pfam" id="PF00098">
    <property type="entry name" value="zf-CCHC"/>
    <property type="match status" value="1"/>
</dbReference>
<dbReference type="Gene3D" id="3.30.210.10">
    <property type="entry name" value="DNA polymerase, thumb domain"/>
    <property type="match status" value="1"/>
</dbReference>
<dbReference type="FunFam" id="3.30.210.10:FF:000002">
    <property type="entry name" value="DNA polymerase"/>
    <property type="match status" value="1"/>
</dbReference>
<evidence type="ECO:0000256" key="5">
    <source>
        <dbReference type="PROSITE-ProRule" id="PRU00047"/>
    </source>
</evidence>
<reference evidence="7 8" key="1">
    <citation type="journal article" date="2008" name="Nature">
        <title>The genome of the choanoflagellate Monosiga brevicollis and the origin of metazoans.</title>
        <authorList>
            <consortium name="JGI Sequencing"/>
            <person name="King N."/>
            <person name="Westbrook M.J."/>
            <person name="Young S.L."/>
            <person name="Kuo A."/>
            <person name="Abedin M."/>
            <person name="Chapman J."/>
            <person name="Fairclough S."/>
            <person name="Hellsten U."/>
            <person name="Isogai Y."/>
            <person name="Letunic I."/>
            <person name="Marr M."/>
            <person name="Pincus D."/>
            <person name="Putnam N."/>
            <person name="Rokas A."/>
            <person name="Wright K.J."/>
            <person name="Zuzow R."/>
            <person name="Dirks W."/>
            <person name="Good M."/>
            <person name="Goodstein D."/>
            <person name="Lemons D."/>
            <person name="Li W."/>
            <person name="Lyons J.B."/>
            <person name="Morris A."/>
            <person name="Nichols S."/>
            <person name="Richter D.J."/>
            <person name="Salamov A."/>
            <person name="Bork P."/>
            <person name="Lim W.A."/>
            <person name="Manning G."/>
            <person name="Miller W.T."/>
            <person name="McGinnis W."/>
            <person name="Shapiro H."/>
            <person name="Tjian R."/>
            <person name="Grigoriev I.V."/>
            <person name="Rokhsar D."/>
        </authorList>
    </citation>
    <scope>NUCLEOTIDE SEQUENCE [LARGE SCALE GENOMIC DNA]</scope>
    <source>
        <strain evidence="8">MX1 / ATCC 50154</strain>
    </source>
</reference>
<evidence type="ECO:0000313" key="8">
    <source>
        <dbReference type="Proteomes" id="UP000001357"/>
    </source>
</evidence>
<dbReference type="InterPro" id="IPR022312">
    <property type="entry name" value="DNA_pol_X"/>
</dbReference>
<evidence type="ECO:0000259" key="6">
    <source>
        <dbReference type="PROSITE" id="PS50158"/>
    </source>
</evidence>
<dbReference type="InParanoid" id="A9VCZ2"/>
<dbReference type="RefSeq" id="XP_001750580.1">
    <property type="nucleotide sequence ID" value="XM_001750528.1"/>
</dbReference>
<sequence>MTRPRLAQLVVVVGERNATRQLDAEALARAPPTMVRRTWFQSCLKAQARLPFAGFEYAPSRLLPTEAAARELARADQQDSLAKGATGAAAIARRELERAVEGSGRPFGYWSSRLPEEPRPRLPWTTVFDAYERSFPQRLAVRQYFCYNCGQREHSARTCPQPLRGTHGNTFQLHTCAWVNTNLPPGTFREVPARMRSKFLCARDHDLNAAPNPNVHILSALEDMKELLYDPRIDKLRGVRTKITTTDGLEDLPFIGAKTIRKIEDILETGTLERLEHANTEKIQAQRLFAKERIPRSEVDDMVTLVTSTLRDIDADAVVLPSGSYTRGRQTCGDVDFLLTHGDPRRVPHLLAPLLHALKATNFLTHDLTTVDAASTGTTDYGGDDDDAEARDYIDKYMGVARLRGGLHRRVDFIVLPPHEWACAALYFAGSGTFNRSMRLLARKANWSLNQRHLMVAVKRDREDANTKTFAGFVVPCLDEYDIFAWLGIEYQPPHLRNA</sequence>
<dbReference type="GO" id="GO:0003677">
    <property type="term" value="F:DNA binding"/>
    <property type="evidence" value="ECO:0007669"/>
    <property type="project" value="InterPro"/>
</dbReference>
<dbReference type="PANTHER" id="PTHR11276">
    <property type="entry name" value="DNA POLYMERASE TYPE-X FAMILY MEMBER"/>
    <property type="match status" value="1"/>
</dbReference>
<accession>A9VCZ2</accession>
<keyword evidence="4" id="KW-0235">DNA replication</keyword>
<keyword evidence="5" id="KW-0479">Metal-binding</keyword>
<dbReference type="SUPFAM" id="SSF81301">
    <property type="entry name" value="Nucleotidyltransferase"/>
    <property type="match status" value="1"/>
</dbReference>
<dbReference type="GeneID" id="5895894"/>
<name>A9VCZ2_MONBE</name>
<keyword evidence="8" id="KW-1185">Reference proteome</keyword>
<keyword evidence="1" id="KW-0237">DNA synthesis</keyword>
<dbReference type="Gene3D" id="1.10.150.110">
    <property type="entry name" value="DNA polymerase beta, N-terminal domain-like"/>
    <property type="match status" value="1"/>
</dbReference>
<evidence type="ECO:0000256" key="1">
    <source>
        <dbReference type="ARBA" id="ARBA00022634"/>
    </source>
</evidence>
<keyword evidence="5" id="KW-0862">Zinc</keyword>
<dbReference type="Gene3D" id="3.30.460.10">
    <property type="entry name" value="Beta Polymerase, domain 2"/>
    <property type="match status" value="1"/>
</dbReference>
<dbReference type="KEGG" id="mbr:MONBRDRAFT_39216"/>
<dbReference type="InterPro" id="IPR043519">
    <property type="entry name" value="NT_sf"/>
</dbReference>
<evidence type="ECO:0000256" key="4">
    <source>
        <dbReference type="ARBA" id="ARBA00022705"/>
    </source>
</evidence>
<protein>
    <recommendedName>
        <fullName evidence="6">CCHC-type domain-containing protein</fullName>
    </recommendedName>
</protein>